<evidence type="ECO:0000259" key="1">
    <source>
        <dbReference type="SMART" id="SM00451"/>
    </source>
</evidence>
<feature type="domain" description="U1-type" evidence="1">
    <location>
        <begin position="344"/>
        <end position="378"/>
    </location>
</feature>
<dbReference type="GO" id="GO:0008270">
    <property type="term" value="F:zinc ion binding"/>
    <property type="evidence" value="ECO:0007669"/>
    <property type="project" value="InterPro"/>
</dbReference>
<gene>
    <name evidence="2" type="ORF">SAY87_006032</name>
</gene>
<organism evidence="2 3">
    <name type="scientific">Trapa incisa</name>
    <dbReference type="NCBI Taxonomy" id="236973"/>
    <lineage>
        <taxon>Eukaryota</taxon>
        <taxon>Viridiplantae</taxon>
        <taxon>Streptophyta</taxon>
        <taxon>Embryophyta</taxon>
        <taxon>Tracheophyta</taxon>
        <taxon>Spermatophyta</taxon>
        <taxon>Magnoliopsida</taxon>
        <taxon>eudicotyledons</taxon>
        <taxon>Gunneridae</taxon>
        <taxon>Pentapetalae</taxon>
        <taxon>rosids</taxon>
        <taxon>malvids</taxon>
        <taxon>Myrtales</taxon>
        <taxon>Lythraceae</taxon>
        <taxon>Trapa</taxon>
    </lineage>
</organism>
<accession>A0AAN7K723</accession>
<dbReference type="SMART" id="SM00451">
    <property type="entry name" value="ZnF_U1"/>
    <property type="match status" value="2"/>
</dbReference>
<evidence type="ECO:0000313" key="3">
    <source>
        <dbReference type="Proteomes" id="UP001345219"/>
    </source>
</evidence>
<dbReference type="Proteomes" id="UP001345219">
    <property type="component" value="Chromosome 5"/>
</dbReference>
<feature type="domain" description="U1-type" evidence="1">
    <location>
        <begin position="236"/>
        <end position="270"/>
    </location>
</feature>
<dbReference type="PANTHER" id="PTHR47487:SF8">
    <property type="entry name" value="OS08G0270900 PROTEIN"/>
    <property type="match status" value="1"/>
</dbReference>
<dbReference type="Gene3D" id="3.30.160.60">
    <property type="entry name" value="Classic Zinc Finger"/>
    <property type="match status" value="2"/>
</dbReference>
<sequence>MEFKYHAFDRSPSEFFPRQVIGDDVRHAQNIGSSSATNFYLNQIPEQSHYQLAVSSYMRHAPNCISNLEVHTVTQRNNPLEDVKYDAIQWQLEKHRIRKEIISSEIERRRMLEIEVRRELEQEMAMLHAANRFTFQERSPMCFNQRVSYVDRVDSQMMLEARTVGAGTTDNVFGLRYPLQSLPGATQSGINSEDGSRIIMLAKPTPDLTGAKRKLIYAPPGHCPNELLSNRIKKPREEHSCALCKVSTTSAKGLNDHLQGKKHKMMEQMLRAGKLKIQRAPKYKFLKGKAIAGTRNVSEEETDKNLIQPAWKGLNDISSGNEDETKVTTKAETCPEVPNKTKKIFKFWCEPCRVGAFSKTVFETHMKGKKHRGHLGLKGEVASDNDFAATAKRSAKSASSTEVLIL</sequence>
<dbReference type="Pfam" id="PF12874">
    <property type="entry name" value="zf-met"/>
    <property type="match status" value="2"/>
</dbReference>
<reference evidence="2 3" key="1">
    <citation type="journal article" date="2023" name="Hortic Res">
        <title>Pangenome of water caltrop reveals structural variations and asymmetric subgenome divergence after allopolyploidization.</title>
        <authorList>
            <person name="Zhang X."/>
            <person name="Chen Y."/>
            <person name="Wang L."/>
            <person name="Yuan Y."/>
            <person name="Fang M."/>
            <person name="Shi L."/>
            <person name="Lu R."/>
            <person name="Comes H.P."/>
            <person name="Ma Y."/>
            <person name="Chen Y."/>
            <person name="Huang G."/>
            <person name="Zhou Y."/>
            <person name="Zheng Z."/>
            <person name="Qiu Y."/>
        </authorList>
    </citation>
    <scope>NUCLEOTIDE SEQUENCE [LARGE SCALE GENOMIC DNA]</scope>
    <source>
        <tissue evidence="2">Roots</tissue>
    </source>
</reference>
<protein>
    <recommendedName>
        <fullName evidence="1">U1-type domain-containing protein</fullName>
    </recommendedName>
</protein>
<dbReference type="GO" id="GO:0003676">
    <property type="term" value="F:nucleic acid binding"/>
    <property type="evidence" value="ECO:0007669"/>
    <property type="project" value="InterPro"/>
</dbReference>
<keyword evidence="3" id="KW-1185">Reference proteome</keyword>
<comment type="caution">
    <text evidence="2">The sequence shown here is derived from an EMBL/GenBank/DDBJ whole genome shotgun (WGS) entry which is preliminary data.</text>
</comment>
<dbReference type="InterPro" id="IPR013087">
    <property type="entry name" value="Znf_C2H2_type"/>
</dbReference>
<dbReference type="InterPro" id="IPR003604">
    <property type="entry name" value="Matrin/U1-like-C_Znf_C2H2"/>
</dbReference>
<proteinExistence type="predicted"/>
<dbReference type="AlphaFoldDB" id="A0AAN7K723"/>
<dbReference type="PANTHER" id="PTHR47487">
    <property type="entry name" value="OS06G0651300 PROTEIN-RELATED"/>
    <property type="match status" value="1"/>
</dbReference>
<evidence type="ECO:0000313" key="2">
    <source>
        <dbReference type="EMBL" id="KAK4761139.1"/>
    </source>
</evidence>
<dbReference type="EMBL" id="JAXIOK010000010">
    <property type="protein sequence ID" value="KAK4761139.1"/>
    <property type="molecule type" value="Genomic_DNA"/>
</dbReference>
<name>A0AAN7K723_9MYRT</name>
<dbReference type="SUPFAM" id="SSF57667">
    <property type="entry name" value="beta-beta-alpha zinc fingers"/>
    <property type="match status" value="2"/>
</dbReference>
<dbReference type="InterPro" id="IPR036236">
    <property type="entry name" value="Znf_C2H2_sf"/>
</dbReference>